<dbReference type="AlphaFoldDB" id="A0AB33Z056"/>
<dbReference type="EMBL" id="ASHL01000010">
    <property type="protein sequence ID" value="EPD12444.1"/>
    <property type="molecule type" value="Genomic_DNA"/>
</dbReference>
<protein>
    <submittedName>
        <fullName evidence="1">Diguanylate cyclase</fullName>
    </submittedName>
</protein>
<dbReference type="Proteomes" id="UP000015462">
    <property type="component" value="Unassembled WGS sequence"/>
</dbReference>
<sequence length="265" mass="30277">MFDSLSGGWGQQALDVADFGVLVMNEQGVQWLNPYLLSLLQQEEIQDSTTFKSSELTSLLLSAGNPFPVPPQQTQQRWLRREHIKTPEYDIYFFHDCTDLVIIGNECRRLQDDLSGLNLKDPTTGMMSNDVIVEMLDGHISRSRRYDNPLSLLRISYFFPDQMDSQLFSRCVKRIAYFLKDQLRWADQIGMLDPHTFLVILPETNYQSAASLLKKFNEEPHLSLFAKGDGRPVSFSVGLTEWSKGDTTQAMLQALRDDIDLTAVM</sequence>
<keyword evidence="2" id="KW-1185">Reference proteome</keyword>
<accession>A0AB33Z056</accession>
<gene>
    <name evidence="1" type="ORF">L196_09999</name>
</gene>
<organism evidence="1 2">
    <name type="scientific">Cycloclasticus pugetii</name>
    <dbReference type="NCBI Taxonomy" id="34068"/>
    <lineage>
        <taxon>Bacteria</taxon>
        <taxon>Pseudomonadati</taxon>
        <taxon>Pseudomonadota</taxon>
        <taxon>Gammaproteobacteria</taxon>
        <taxon>Thiotrichales</taxon>
        <taxon>Piscirickettsiaceae</taxon>
        <taxon>Cycloclasticus</taxon>
    </lineage>
</organism>
<proteinExistence type="predicted"/>
<evidence type="ECO:0000313" key="2">
    <source>
        <dbReference type="Proteomes" id="UP000015462"/>
    </source>
</evidence>
<dbReference type="SUPFAM" id="SSF55073">
    <property type="entry name" value="Nucleotide cyclase"/>
    <property type="match status" value="1"/>
</dbReference>
<comment type="caution">
    <text evidence="1">The sequence shown here is derived from an EMBL/GenBank/DDBJ whole genome shotgun (WGS) entry which is preliminary data.</text>
</comment>
<dbReference type="InterPro" id="IPR029787">
    <property type="entry name" value="Nucleotide_cyclase"/>
</dbReference>
<reference evidence="1 2" key="1">
    <citation type="journal article" date="2013" name="Genome Announc.">
        <title>Genome Sequence of the Pyrene- and Fluoranthene-Degrading Bacterium Cycloclasticus sp. Strain PY97M.</title>
        <authorList>
            <person name="Cui Z."/>
            <person name="Xu G."/>
            <person name="Li Q."/>
            <person name="Gao W."/>
            <person name="Zheng L."/>
        </authorList>
    </citation>
    <scope>NUCLEOTIDE SEQUENCE [LARGE SCALE GENOMIC DNA]</scope>
    <source>
        <strain evidence="1 2">PY97M</strain>
    </source>
</reference>
<dbReference type="RefSeq" id="WP_016390868.1">
    <property type="nucleotide sequence ID" value="NZ_JARGOU010000007.1"/>
</dbReference>
<name>A0AB33Z056_9GAMM</name>
<dbReference type="InterPro" id="IPR043128">
    <property type="entry name" value="Rev_trsase/Diguanyl_cyclase"/>
</dbReference>
<dbReference type="Gene3D" id="3.30.70.270">
    <property type="match status" value="1"/>
</dbReference>
<evidence type="ECO:0000313" key="1">
    <source>
        <dbReference type="EMBL" id="EPD12444.1"/>
    </source>
</evidence>